<reference evidence="2 3" key="1">
    <citation type="submission" date="2021-01" db="EMBL/GenBank/DDBJ databases">
        <title>Genome sequencing of Joostella atrarenae M1-2 (= KCTC 23194).</title>
        <authorList>
            <person name="Zakaria M.R."/>
            <person name="Lam M.Q."/>
            <person name="Chong C.S."/>
        </authorList>
    </citation>
    <scope>NUCLEOTIDE SEQUENCE [LARGE SCALE GENOMIC DNA]</scope>
    <source>
        <strain evidence="2 3">M1-2</strain>
    </source>
</reference>
<accession>A0ABS9J3W9</accession>
<proteinExistence type="predicted"/>
<name>A0ABS9J3W9_9FLAO</name>
<dbReference type="SUPFAM" id="SSF55729">
    <property type="entry name" value="Acyl-CoA N-acyltransferases (Nat)"/>
    <property type="match status" value="1"/>
</dbReference>
<dbReference type="EMBL" id="JAETXX010000005">
    <property type="protein sequence ID" value="MCF8715050.1"/>
    <property type="molecule type" value="Genomic_DNA"/>
</dbReference>
<sequence length="116" mass="13323">MWPNKPLAYVKISNDLEGLHYGLFIADKLVSVVSLFIKGEVAQFRKFATCIDEQGKGYGSFLLNNLLKERIPSDVKRIWCNARVDKITFYQKFGFVATQETFTKGGIDYVIMEKLF</sequence>
<dbReference type="Pfam" id="PF13673">
    <property type="entry name" value="Acetyltransf_10"/>
    <property type="match status" value="1"/>
</dbReference>
<dbReference type="InterPro" id="IPR000182">
    <property type="entry name" value="GNAT_dom"/>
</dbReference>
<dbReference type="InterPro" id="IPR016181">
    <property type="entry name" value="Acyl_CoA_acyltransferase"/>
</dbReference>
<feature type="domain" description="N-acetyltransferase" evidence="1">
    <location>
        <begin position="1"/>
        <end position="116"/>
    </location>
</feature>
<evidence type="ECO:0000313" key="2">
    <source>
        <dbReference type="EMBL" id="MCF8715050.1"/>
    </source>
</evidence>
<comment type="caution">
    <text evidence="2">The sequence shown here is derived from an EMBL/GenBank/DDBJ whole genome shotgun (WGS) entry which is preliminary data.</text>
</comment>
<evidence type="ECO:0000259" key="1">
    <source>
        <dbReference type="PROSITE" id="PS51186"/>
    </source>
</evidence>
<organism evidence="2 3">
    <name type="scientific">Joostella atrarenae</name>
    <dbReference type="NCBI Taxonomy" id="679257"/>
    <lineage>
        <taxon>Bacteria</taxon>
        <taxon>Pseudomonadati</taxon>
        <taxon>Bacteroidota</taxon>
        <taxon>Flavobacteriia</taxon>
        <taxon>Flavobacteriales</taxon>
        <taxon>Flavobacteriaceae</taxon>
        <taxon>Joostella</taxon>
    </lineage>
</organism>
<evidence type="ECO:0000313" key="3">
    <source>
        <dbReference type="Proteomes" id="UP000829517"/>
    </source>
</evidence>
<dbReference type="Gene3D" id="3.40.630.30">
    <property type="match status" value="1"/>
</dbReference>
<protein>
    <submittedName>
        <fullName evidence="2">GNAT family N-acetyltransferase</fullName>
    </submittedName>
</protein>
<keyword evidence="3" id="KW-1185">Reference proteome</keyword>
<dbReference type="Proteomes" id="UP000829517">
    <property type="component" value="Unassembled WGS sequence"/>
</dbReference>
<gene>
    <name evidence="2" type="ORF">JM658_09465</name>
</gene>
<dbReference type="PROSITE" id="PS51186">
    <property type="entry name" value="GNAT"/>
    <property type="match status" value="1"/>
</dbReference>